<gene>
    <name evidence="1" type="ORF">A2725_04160</name>
</gene>
<dbReference type="AlphaFoldDB" id="A0A1F6LHM9"/>
<proteinExistence type="predicted"/>
<dbReference type="Proteomes" id="UP000177067">
    <property type="component" value="Unassembled WGS sequence"/>
</dbReference>
<reference evidence="1 2" key="1">
    <citation type="journal article" date="2016" name="Nat. Commun.">
        <title>Thousands of microbial genomes shed light on interconnected biogeochemical processes in an aquifer system.</title>
        <authorList>
            <person name="Anantharaman K."/>
            <person name="Brown C.T."/>
            <person name="Hug L.A."/>
            <person name="Sharon I."/>
            <person name="Castelle C.J."/>
            <person name="Probst A.J."/>
            <person name="Thomas B.C."/>
            <person name="Singh A."/>
            <person name="Wilkins M.J."/>
            <person name="Karaoz U."/>
            <person name="Brodie E.L."/>
            <person name="Williams K.H."/>
            <person name="Hubbard S.S."/>
            <person name="Banfield J.F."/>
        </authorList>
    </citation>
    <scope>NUCLEOTIDE SEQUENCE [LARGE SCALE GENOMIC DNA]</scope>
</reference>
<protein>
    <submittedName>
        <fullName evidence="1">Uncharacterized protein</fullName>
    </submittedName>
</protein>
<organism evidence="1 2">
    <name type="scientific">Candidatus Magasanikbacteria bacterium RIFCSPHIGHO2_01_FULL_33_34</name>
    <dbReference type="NCBI Taxonomy" id="1798671"/>
    <lineage>
        <taxon>Bacteria</taxon>
        <taxon>Candidatus Magasanikiibacteriota</taxon>
    </lineage>
</organism>
<evidence type="ECO:0000313" key="1">
    <source>
        <dbReference type="EMBL" id="OGH58912.1"/>
    </source>
</evidence>
<dbReference type="EMBL" id="MFPS01000008">
    <property type="protein sequence ID" value="OGH58912.1"/>
    <property type="molecule type" value="Genomic_DNA"/>
</dbReference>
<name>A0A1F6LHM9_9BACT</name>
<sequence>MNKLESNIQTKKSSTKIDIQLSIQKIAIVLVGILFVTNQALAINIGKQFIHEDMRNIVGLTGNFAKDIAHLVTPSSMPFYGVELGLDMSSLNAINVSIAKLGKMAPMQGSNPIQLNSEEMKRYIEIGTEPYVTCEFCCGVKTLVREDGSPTCGCAHSIAMRGTAAYLIKNYPEMTNAEIAYELMRQKGMYFPGQMQERMASSLSGDLAEAKPDIKYLIMNLTEEELKDLQKKAKNSGFKPEANSEMIGGC</sequence>
<evidence type="ECO:0000313" key="2">
    <source>
        <dbReference type="Proteomes" id="UP000177067"/>
    </source>
</evidence>
<comment type="caution">
    <text evidence="1">The sequence shown here is derived from an EMBL/GenBank/DDBJ whole genome shotgun (WGS) entry which is preliminary data.</text>
</comment>
<accession>A0A1F6LHM9</accession>